<feature type="compositionally biased region" description="Basic and acidic residues" evidence="1">
    <location>
        <begin position="366"/>
        <end position="380"/>
    </location>
</feature>
<keyword evidence="5" id="KW-1185">Reference proteome</keyword>
<reference evidence="4 5" key="1">
    <citation type="journal article" date="2018" name="Gigascience">
        <title>Genomes of trombidid mites reveal novel predicted allergens and laterally-transferred genes associated with secondary metabolism.</title>
        <authorList>
            <person name="Dong X."/>
            <person name="Chaisiri K."/>
            <person name="Xia D."/>
            <person name="Armstrong S.D."/>
            <person name="Fang Y."/>
            <person name="Donnelly M.J."/>
            <person name="Kadowaki T."/>
            <person name="McGarry J.W."/>
            <person name="Darby A.C."/>
            <person name="Makepeace B.L."/>
        </authorList>
    </citation>
    <scope>NUCLEOTIDE SEQUENCE [LARGE SCALE GENOMIC DNA]</scope>
    <source>
        <strain evidence="4">UoL-WK</strain>
    </source>
</reference>
<evidence type="ECO:0000259" key="3">
    <source>
        <dbReference type="PROSITE" id="PS51034"/>
    </source>
</evidence>
<name>A0A3S3Q6Z9_9ACAR</name>
<comment type="caution">
    <text evidence="4">The sequence shown here is derived from an EMBL/GenBank/DDBJ whole genome shotgun (WGS) entry which is preliminary data.</text>
</comment>
<dbReference type="PANTHER" id="PTHR46560:SF1">
    <property type="entry name" value="MINIATURE"/>
    <property type="match status" value="1"/>
</dbReference>
<dbReference type="EMBL" id="NCKU01005465">
    <property type="protein sequence ID" value="RWS04536.1"/>
    <property type="molecule type" value="Genomic_DNA"/>
</dbReference>
<dbReference type="OrthoDB" id="6506030at2759"/>
<feature type="region of interest" description="Disordered" evidence="1">
    <location>
        <begin position="406"/>
        <end position="425"/>
    </location>
</feature>
<feature type="compositionally biased region" description="Polar residues" evidence="1">
    <location>
        <begin position="523"/>
        <end position="533"/>
    </location>
</feature>
<dbReference type="PANTHER" id="PTHR46560">
    <property type="entry name" value="CYPHER, ISOFORM B"/>
    <property type="match status" value="1"/>
</dbReference>
<dbReference type="STRING" id="1965070.A0A3S3Q6Z9"/>
<keyword evidence="2" id="KW-0472">Membrane</keyword>
<dbReference type="Proteomes" id="UP000285301">
    <property type="component" value="Unassembled WGS sequence"/>
</dbReference>
<feature type="region of interest" description="Disordered" evidence="1">
    <location>
        <begin position="511"/>
        <end position="533"/>
    </location>
</feature>
<dbReference type="SMART" id="SM00241">
    <property type="entry name" value="ZP"/>
    <property type="match status" value="1"/>
</dbReference>
<feature type="transmembrane region" description="Helical" evidence="2">
    <location>
        <begin position="765"/>
        <end position="788"/>
    </location>
</feature>
<organism evidence="4 5">
    <name type="scientific">Dinothrombium tinctorium</name>
    <dbReference type="NCBI Taxonomy" id="1965070"/>
    <lineage>
        <taxon>Eukaryota</taxon>
        <taxon>Metazoa</taxon>
        <taxon>Ecdysozoa</taxon>
        <taxon>Arthropoda</taxon>
        <taxon>Chelicerata</taxon>
        <taxon>Arachnida</taxon>
        <taxon>Acari</taxon>
        <taxon>Acariformes</taxon>
        <taxon>Trombidiformes</taxon>
        <taxon>Prostigmata</taxon>
        <taxon>Anystina</taxon>
        <taxon>Parasitengona</taxon>
        <taxon>Trombidioidea</taxon>
        <taxon>Trombidiidae</taxon>
        <taxon>Dinothrombium</taxon>
    </lineage>
</organism>
<proteinExistence type="predicted"/>
<evidence type="ECO:0000256" key="2">
    <source>
        <dbReference type="SAM" id="Phobius"/>
    </source>
</evidence>
<dbReference type="InterPro" id="IPR001507">
    <property type="entry name" value="ZP_dom"/>
</dbReference>
<dbReference type="Pfam" id="PF25057">
    <property type="entry name" value="CUT_N"/>
    <property type="match status" value="1"/>
</dbReference>
<dbReference type="PROSITE" id="PS51034">
    <property type="entry name" value="ZP_2"/>
    <property type="match status" value="1"/>
</dbReference>
<evidence type="ECO:0000313" key="4">
    <source>
        <dbReference type="EMBL" id="RWS04536.1"/>
    </source>
</evidence>
<keyword evidence="2" id="KW-1133">Transmembrane helix</keyword>
<feature type="region of interest" description="Disordered" evidence="1">
    <location>
        <begin position="352"/>
        <end position="380"/>
    </location>
</feature>
<evidence type="ECO:0000256" key="1">
    <source>
        <dbReference type="SAM" id="MobiDB-lite"/>
    </source>
</evidence>
<accession>A0A3S3Q6Z9</accession>
<evidence type="ECO:0000313" key="5">
    <source>
        <dbReference type="Proteomes" id="UP000285301"/>
    </source>
</evidence>
<gene>
    <name evidence="4" type="ORF">B4U79_15615</name>
</gene>
<dbReference type="InterPro" id="IPR055355">
    <property type="entry name" value="ZP-C"/>
</dbReference>
<keyword evidence="2" id="KW-0812">Transmembrane</keyword>
<dbReference type="InterPro" id="IPR056953">
    <property type="entry name" value="CUT_N"/>
</dbReference>
<sequence>MRVAKFRLKIVDYGADDFELKFNCKCIDRKFSLTSKLCFQAFGLNENWSLESGWTKESAAGIGKLNALDVICGKDHMTVRAEFNGPFNGIVFSKGTYGQENCVYIKPYSGTTHATFKVKYDECGTKPDLQGKYYENTIVIQYGTDIIEAWDEAKRLRCEWFEAYEKPATFRPAIPVADLDVVEMNFQGDDIDCWMEIQEGKGPWGREVSRIVPVGQPMTIVIAINDYYGQFDMRVKSCFAHDGVKPPIHLTDEYGCVLRPKMLTPFNKVRDSNGRATIISYSHFYAFKFPDSMNVQIQCTVEVCRHGCPDACQKGGYPPPHREIQSKVNFGMQTKPKHSAHRQDDETSINQNLDQVDSNPFPASHSQEESSPKHPSNSHHEFDIKRMPVAPSNISESQTMDIKNKANAGQKEMNNEPIREDNGEESNPVVKVLEIDLSQDHKKPTISEQTSGLSPEDIKQASKFLADMGLNMNLNNLATNLMEKMPPKELSQLLRNEKMKELIKATDLKLNKGESIPEPQPLVGSQSDGKVESQSLGAGDAYNDKEFNEAQPLIHLPSSDLMRVHSSSNQTKIEFQKPVSYTYNKHTQSNNDHDPNIQPIRAPVVRPNEVNSNPMVQVMNIPLQLGLPPIQMQPPANNFINQHPQQKPQRPSFFSNFQLPKLNIPFIKNEILMRQPNILDQRNTLNLAHRIPENHRPVVPFPHGPRSLRLKRSETGPEINVRKQFQVVTSIDLSFSPNVTTDIPPLFEGRREEIVNGVCMPVTGLMIGLSAIFSVILCALSFSVCAMLRINKLRKRNASVYN</sequence>
<protein>
    <recommendedName>
        <fullName evidence="3">ZP domain-containing protein</fullName>
    </recommendedName>
</protein>
<dbReference type="Pfam" id="PF00100">
    <property type="entry name" value="Zona_pellucida"/>
    <property type="match status" value="1"/>
</dbReference>
<feature type="domain" description="ZP" evidence="3">
    <location>
        <begin position="71"/>
        <end position="319"/>
    </location>
</feature>
<dbReference type="AlphaFoldDB" id="A0A3S3Q6Z9"/>